<name>A0AAD8B6V8_BIOPF</name>
<keyword evidence="3" id="KW-1185">Reference proteome</keyword>
<evidence type="ECO:0000256" key="1">
    <source>
        <dbReference type="SAM" id="MobiDB-lite"/>
    </source>
</evidence>
<sequence length="82" mass="9117">SIGRQHIVAPRVSRKPMSSNRSPSSTRNPILKREKRYPAPESNVLRDQNTLDKPLGPDNGSRVVIVISARPRILRCPSNCAC</sequence>
<comment type="caution">
    <text evidence="2">The sequence shown here is derived from an EMBL/GenBank/DDBJ whole genome shotgun (WGS) entry which is preliminary data.</text>
</comment>
<evidence type="ECO:0000313" key="3">
    <source>
        <dbReference type="Proteomes" id="UP001233172"/>
    </source>
</evidence>
<feature type="non-terminal residue" evidence="2">
    <location>
        <position position="1"/>
    </location>
</feature>
<dbReference type="EMBL" id="JASAOG010000146">
    <property type="protein sequence ID" value="KAK0047790.1"/>
    <property type="molecule type" value="Genomic_DNA"/>
</dbReference>
<protein>
    <submittedName>
        <fullName evidence="2">Uncharacterized protein</fullName>
    </submittedName>
</protein>
<dbReference type="AlphaFoldDB" id="A0AAD8B6V8"/>
<feature type="compositionally biased region" description="Low complexity" evidence="1">
    <location>
        <begin position="15"/>
        <end position="29"/>
    </location>
</feature>
<gene>
    <name evidence="2" type="ORF">Bpfe_022830</name>
</gene>
<accession>A0AAD8B6V8</accession>
<reference evidence="2" key="2">
    <citation type="submission" date="2023-04" db="EMBL/GenBank/DDBJ databases">
        <authorList>
            <person name="Bu L."/>
            <person name="Lu L."/>
            <person name="Laidemitt M.R."/>
            <person name="Zhang S.M."/>
            <person name="Mutuku M."/>
            <person name="Mkoji G."/>
            <person name="Steinauer M."/>
            <person name="Loker E.S."/>
        </authorList>
    </citation>
    <scope>NUCLEOTIDE SEQUENCE</scope>
    <source>
        <strain evidence="2">KasaAsao</strain>
        <tissue evidence="2">Whole Snail</tissue>
    </source>
</reference>
<proteinExistence type="predicted"/>
<organism evidence="2 3">
    <name type="scientific">Biomphalaria pfeifferi</name>
    <name type="common">Bloodfluke planorb</name>
    <name type="synonym">Freshwater snail</name>
    <dbReference type="NCBI Taxonomy" id="112525"/>
    <lineage>
        <taxon>Eukaryota</taxon>
        <taxon>Metazoa</taxon>
        <taxon>Spiralia</taxon>
        <taxon>Lophotrochozoa</taxon>
        <taxon>Mollusca</taxon>
        <taxon>Gastropoda</taxon>
        <taxon>Heterobranchia</taxon>
        <taxon>Euthyneura</taxon>
        <taxon>Panpulmonata</taxon>
        <taxon>Hygrophila</taxon>
        <taxon>Lymnaeoidea</taxon>
        <taxon>Planorbidae</taxon>
        <taxon>Biomphalaria</taxon>
    </lineage>
</organism>
<feature type="region of interest" description="Disordered" evidence="1">
    <location>
        <begin position="1"/>
        <end position="60"/>
    </location>
</feature>
<dbReference type="Proteomes" id="UP001233172">
    <property type="component" value="Unassembled WGS sequence"/>
</dbReference>
<evidence type="ECO:0000313" key="2">
    <source>
        <dbReference type="EMBL" id="KAK0047790.1"/>
    </source>
</evidence>
<reference evidence="2" key="1">
    <citation type="journal article" date="2023" name="PLoS Negl. Trop. Dis.">
        <title>A genome sequence for Biomphalaria pfeifferi, the major vector snail for the human-infecting parasite Schistosoma mansoni.</title>
        <authorList>
            <person name="Bu L."/>
            <person name="Lu L."/>
            <person name="Laidemitt M.R."/>
            <person name="Zhang S.M."/>
            <person name="Mutuku M."/>
            <person name="Mkoji G."/>
            <person name="Steinauer M."/>
            <person name="Loker E.S."/>
        </authorList>
    </citation>
    <scope>NUCLEOTIDE SEQUENCE</scope>
    <source>
        <strain evidence="2">KasaAsao</strain>
    </source>
</reference>